<feature type="binding site" evidence="1">
    <location>
        <position position="84"/>
    </location>
    <ligand>
        <name>Zn(2+)</name>
        <dbReference type="ChEBI" id="CHEBI:29105"/>
    </ligand>
</feature>
<dbReference type="GO" id="GO:0000976">
    <property type="term" value="F:transcription cis-regulatory region binding"/>
    <property type="evidence" value="ECO:0007669"/>
    <property type="project" value="TreeGrafter"/>
</dbReference>
<evidence type="ECO:0000313" key="2">
    <source>
        <dbReference type="EMBL" id="KAA2218679.1"/>
    </source>
</evidence>
<dbReference type="InterPro" id="IPR002481">
    <property type="entry name" value="FUR"/>
</dbReference>
<dbReference type="EMBL" id="VUOE01000001">
    <property type="protein sequence ID" value="KAA2218679.1"/>
    <property type="molecule type" value="Genomic_DNA"/>
</dbReference>
<comment type="cofactor">
    <cofactor evidence="1">
        <name>Zn(2+)</name>
        <dbReference type="ChEBI" id="CHEBI:29105"/>
    </cofactor>
    <text evidence="1">Binds 1 zinc ion per subunit.</text>
</comment>
<dbReference type="PANTHER" id="PTHR33202">
    <property type="entry name" value="ZINC UPTAKE REGULATION PROTEIN"/>
    <property type="match status" value="1"/>
</dbReference>
<dbReference type="GO" id="GO:0003700">
    <property type="term" value="F:DNA-binding transcription factor activity"/>
    <property type="evidence" value="ECO:0007669"/>
    <property type="project" value="InterPro"/>
</dbReference>
<feature type="binding site" evidence="1">
    <location>
        <position position="122"/>
    </location>
    <ligand>
        <name>Zn(2+)</name>
        <dbReference type="ChEBI" id="CHEBI:29105"/>
    </ligand>
</feature>
<dbReference type="Proteomes" id="UP000323188">
    <property type="component" value="Unassembled WGS sequence"/>
</dbReference>
<dbReference type="Pfam" id="PF01475">
    <property type="entry name" value="FUR"/>
    <property type="match status" value="1"/>
</dbReference>
<proteinExistence type="predicted"/>
<evidence type="ECO:0000256" key="1">
    <source>
        <dbReference type="PIRSR" id="PIRSR602481-1"/>
    </source>
</evidence>
<dbReference type="Gene3D" id="1.10.10.10">
    <property type="entry name" value="Winged helix-like DNA-binding domain superfamily/Winged helix DNA-binding domain"/>
    <property type="match status" value="1"/>
</dbReference>
<reference evidence="2 3" key="1">
    <citation type="submission" date="2019-09" db="EMBL/GenBank/DDBJ databases">
        <authorList>
            <person name="Khan S.A."/>
            <person name="Jeon C.O."/>
            <person name="Chun B.H."/>
            <person name="Jeong S.E."/>
        </authorList>
    </citation>
    <scope>NUCLEOTIDE SEQUENCE [LARGE SCALE GENOMIC DNA]</scope>
    <source>
        <strain evidence="2 3">KCTC 42508</strain>
    </source>
</reference>
<gene>
    <name evidence="2" type="ORF">F0361_03385</name>
</gene>
<dbReference type="GO" id="GO:0045892">
    <property type="term" value="P:negative regulation of DNA-templated transcription"/>
    <property type="evidence" value="ECO:0007669"/>
    <property type="project" value="TreeGrafter"/>
</dbReference>
<dbReference type="AlphaFoldDB" id="A0A5B2TWM8"/>
<organism evidence="2 3">
    <name type="scientific">Maribacter flavus</name>
    <dbReference type="NCBI Taxonomy" id="1658664"/>
    <lineage>
        <taxon>Bacteria</taxon>
        <taxon>Pseudomonadati</taxon>
        <taxon>Bacteroidota</taxon>
        <taxon>Flavobacteriia</taxon>
        <taxon>Flavobacteriales</taxon>
        <taxon>Flavobacteriaceae</taxon>
        <taxon>Maribacter</taxon>
    </lineage>
</organism>
<name>A0A5B2TWM8_9FLAO</name>
<dbReference type="SUPFAM" id="SSF46785">
    <property type="entry name" value="Winged helix' DNA-binding domain"/>
    <property type="match status" value="1"/>
</dbReference>
<dbReference type="GO" id="GO:0008270">
    <property type="term" value="F:zinc ion binding"/>
    <property type="evidence" value="ECO:0007669"/>
    <property type="project" value="TreeGrafter"/>
</dbReference>
<evidence type="ECO:0000313" key="3">
    <source>
        <dbReference type="Proteomes" id="UP000323188"/>
    </source>
</evidence>
<accession>A0A5B2TWM8</accession>
<keyword evidence="1" id="KW-0479">Metal-binding</keyword>
<comment type="caution">
    <text evidence="2">The sequence shown here is derived from an EMBL/GenBank/DDBJ whole genome shotgun (WGS) entry which is preliminary data.</text>
</comment>
<feature type="binding site" evidence="1">
    <location>
        <position position="87"/>
    </location>
    <ligand>
        <name>Zn(2+)</name>
        <dbReference type="ChEBI" id="CHEBI:29105"/>
    </ligand>
</feature>
<keyword evidence="1" id="KW-0862">Zinc</keyword>
<dbReference type="InterPro" id="IPR036388">
    <property type="entry name" value="WH-like_DNA-bd_sf"/>
</dbReference>
<sequence>MRNTVAKQAILEILYKSETALSQTEVQQILPQGFCNRVTIYRVLDRLVKENLIHEITNIDGVVKYANCKKCNKNHSHQHLHFSCENCNTVTCIKSVEPQFDLPKEYEIKKINFMVSGICPSCSR</sequence>
<dbReference type="GO" id="GO:1900376">
    <property type="term" value="P:regulation of secondary metabolite biosynthetic process"/>
    <property type="evidence" value="ECO:0007669"/>
    <property type="project" value="TreeGrafter"/>
</dbReference>
<dbReference type="InterPro" id="IPR036390">
    <property type="entry name" value="WH_DNA-bd_sf"/>
</dbReference>
<protein>
    <submittedName>
        <fullName evidence="2">Fur family transcriptional regulator</fullName>
    </submittedName>
</protein>
<dbReference type="RefSeq" id="WP_154917226.1">
    <property type="nucleotide sequence ID" value="NZ_VUOE01000001.1"/>
</dbReference>
<dbReference type="PANTHER" id="PTHR33202:SF22">
    <property type="entry name" value="HYDROGEN PEROXIDE SENSITIVE REPRESSOR"/>
    <property type="match status" value="1"/>
</dbReference>
<feature type="binding site" evidence="1">
    <location>
        <position position="119"/>
    </location>
    <ligand>
        <name>Zn(2+)</name>
        <dbReference type="ChEBI" id="CHEBI:29105"/>
    </ligand>
</feature>